<evidence type="ECO:0000313" key="2">
    <source>
        <dbReference type="Proteomes" id="UP000754883"/>
    </source>
</evidence>
<keyword evidence="2" id="KW-1185">Reference proteome</keyword>
<dbReference type="EMBL" id="CABFNO020001296">
    <property type="protein sequence ID" value="CAG9977299.1"/>
    <property type="molecule type" value="Genomic_DNA"/>
</dbReference>
<reference evidence="2" key="1">
    <citation type="submission" date="2019-06" db="EMBL/GenBank/DDBJ databases">
        <authorList>
            <person name="Broberg M."/>
        </authorList>
    </citation>
    <scope>NUCLEOTIDE SEQUENCE [LARGE SCALE GENOMIC DNA]</scope>
</reference>
<reference evidence="1 2" key="2">
    <citation type="submission" date="2021-10" db="EMBL/GenBank/DDBJ databases">
        <authorList>
            <person name="Piombo E."/>
        </authorList>
    </citation>
    <scope>NUCLEOTIDE SEQUENCE [LARGE SCALE GENOMIC DNA]</scope>
</reference>
<accession>A0A9N9XVU7</accession>
<name>A0A9N9XVU7_9HYPO</name>
<dbReference type="AlphaFoldDB" id="A0A9N9XVU7"/>
<comment type="caution">
    <text evidence="1">The sequence shown here is derived from an EMBL/GenBank/DDBJ whole genome shotgun (WGS) entry which is preliminary data.</text>
</comment>
<evidence type="ECO:0000313" key="1">
    <source>
        <dbReference type="EMBL" id="CAG9977299.1"/>
    </source>
</evidence>
<organism evidence="1 2">
    <name type="scientific">Clonostachys byssicola</name>
    <dbReference type="NCBI Taxonomy" id="160290"/>
    <lineage>
        <taxon>Eukaryota</taxon>
        <taxon>Fungi</taxon>
        <taxon>Dikarya</taxon>
        <taxon>Ascomycota</taxon>
        <taxon>Pezizomycotina</taxon>
        <taxon>Sordariomycetes</taxon>
        <taxon>Hypocreomycetidae</taxon>
        <taxon>Hypocreales</taxon>
        <taxon>Bionectriaceae</taxon>
        <taxon>Clonostachys</taxon>
    </lineage>
</organism>
<sequence length="66" mass="7583">MDKSGYYMITCQIQNRTQGVKSKFQKSLEEIFMAMIGSINRRGPIASLNINSHPQQCPYNKSVPRF</sequence>
<gene>
    <name evidence="1" type="ORF">CBYS24578_00016161</name>
</gene>
<proteinExistence type="predicted"/>
<dbReference type="Proteomes" id="UP000754883">
    <property type="component" value="Unassembled WGS sequence"/>
</dbReference>
<protein>
    <submittedName>
        <fullName evidence="1">Uncharacterized protein</fullName>
    </submittedName>
</protein>